<dbReference type="EMBL" id="JBHRTI010000007">
    <property type="protein sequence ID" value="MFC3148401.1"/>
    <property type="molecule type" value="Genomic_DNA"/>
</dbReference>
<dbReference type="PROSITE" id="PS50887">
    <property type="entry name" value="GGDEF"/>
    <property type="match status" value="1"/>
</dbReference>
<protein>
    <submittedName>
        <fullName evidence="3">GGDEF domain-containing protein</fullName>
    </submittedName>
</protein>
<gene>
    <name evidence="3" type="ORF">ACFOEN_12290</name>
</gene>
<keyword evidence="1" id="KW-1133">Transmembrane helix</keyword>
<feature type="transmembrane region" description="Helical" evidence="1">
    <location>
        <begin position="65"/>
        <end position="84"/>
    </location>
</feature>
<dbReference type="Gene3D" id="3.30.70.270">
    <property type="match status" value="1"/>
</dbReference>
<evidence type="ECO:0000313" key="4">
    <source>
        <dbReference type="Proteomes" id="UP001595556"/>
    </source>
</evidence>
<dbReference type="PANTHER" id="PTHR46663:SF4">
    <property type="entry name" value="DIGUANYLATE CYCLASE DGCT-RELATED"/>
    <property type="match status" value="1"/>
</dbReference>
<evidence type="ECO:0000313" key="3">
    <source>
        <dbReference type="EMBL" id="MFC3148401.1"/>
    </source>
</evidence>
<feature type="domain" description="GGDEF" evidence="2">
    <location>
        <begin position="179"/>
        <end position="312"/>
    </location>
</feature>
<feature type="transmembrane region" description="Helical" evidence="1">
    <location>
        <begin position="6"/>
        <end position="30"/>
    </location>
</feature>
<comment type="caution">
    <text evidence="3">The sequence shown here is derived from an EMBL/GenBank/DDBJ whole genome shotgun (WGS) entry which is preliminary data.</text>
</comment>
<dbReference type="InterPro" id="IPR000160">
    <property type="entry name" value="GGDEF_dom"/>
</dbReference>
<dbReference type="NCBIfam" id="TIGR00254">
    <property type="entry name" value="GGDEF"/>
    <property type="match status" value="1"/>
</dbReference>
<dbReference type="PANTHER" id="PTHR46663">
    <property type="entry name" value="DIGUANYLATE CYCLASE DGCT-RELATED"/>
    <property type="match status" value="1"/>
</dbReference>
<organism evidence="3 4">
    <name type="scientific">Piscinibacterium candidicorallinum</name>
    <dbReference type="NCBI Taxonomy" id="1793872"/>
    <lineage>
        <taxon>Bacteria</taxon>
        <taxon>Pseudomonadati</taxon>
        <taxon>Pseudomonadota</taxon>
        <taxon>Betaproteobacteria</taxon>
        <taxon>Burkholderiales</taxon>
        <taxon>Piscinibacterium</taxon>
    </lineage>
</organism>
<dbReference type="SMART" id="SM00267">
    <property type="entry name" value="GGDEF"/>
    <property type="match status" value="1"/>
</dbReference>
<proteinExistence type="predicted"/>
<sequence>MPSSETLFAFGSETLGVAGIGAAVAVAVIASTQAAIKKTRQTLMHSGAPWMQAAGLTFGVQLGNWPTWLGIACLLVSAGLHVFLVRGAPAGPQLRWLNGTAAACCAAASASLLVPGLSLLFVALVVVASLLCGIALLWASHHADTLDVARIDPLTLVANRRLLDELAERALAAARRTQSPLTLLLLDFDDFRRVNETAGHDAADAMLAISARRMCDALRGHDVVGRIDGDRFALLLTHGGGLEQTDQVIERIRKAVELPVMHEGTAMFPRVSIGSAQYPADGEHLPDLILGADGRLGKDKSRRRAMPDPMHAVVG</sequence>
<dbReference type="InterPro" id="IPR052163">
    <property type="entry name" value="DGC-Regulatory_Protein"/>
</dbReference>
<evidence type="ECO:0000256" key="1">
    <source>
        <dbReference type="SAM" id="Phobius"/>
    </source>
</evidence>
<dbReference type="Proteomes" id="UP001595556">
    <property type="component" value="Unassembled WGS sequence"/>
</dbReference>
<keyword evidence="4" id="KW-1185">Reference proteome</keyword>
<dbReference type="RefSeq" id="WP_377304346.1">
    <property type="nucleotide sequence ID" value="NZ_CP180191.1"/>
</dbReference>
<accession>A0ABV7H722</accession>
<dbReference type="InterPro" id="IPR029787">
    <property type="entry name" value="Nucleotide_cyclase"/>
</dbReference>
<dbReference type="CDD" id="cd01949">
    <property type="entry name" value="GGDEF"/>
    <property type="match status" value="1"/>
</dbReference>
<feature type="transmembrane region" description="Helical" evidence="1">
    <location>
        <begin position="96"/>
        <end position="114"/>
    </location>
</feature>
<keyword evidence="1" id="KW-0812">Transmembrane</keyword>
<dbReference type="SUPFAM" id="SSF55073">
    <property type="entry name" value="Nucleotide cyclase"/>
    <property type="match status" value="1"/>
</dbReference>
<keyword evidence="1" id="KW-0472">Membrane</keyword>
<evidence type="ECO:0000259" key="2">
    <source>
        <dbReference type="PROSITE" id="PS50887"/>
    </source>
</evidence>
<dbReference type="InterPro" id="IPR043128">
    <property type="entry name" value="Rev_trsase/Diguanyl_cyclase"/>
</dbReference>
<feature type="transmembrane region" description="Helical" evidence="1">
    <location>
        <begin position="120"/>
        <end position="140"/>
    </location>
</feature>
<name>A0ABV7H722_9BURK</name>
<dbReference type="Pfam" id="PF00990">
    <property type="entry name" value="GGDEF"/>
    <property type="match status" value="1"/>
</dbReference>
<reference evidence="4" key="1">
    <citation type="journal article" date="2019" name="Int. J. Syst. Evol. Microbiol.">
        <title>The Global Catalogue of Microorganisms (GCM) 10K type strain sequencing project: providing services to taxonomists for standard genome sequencing and annotation.</title>
        <authorList>
            <consortium name="The Broad Institute Genomics Platform"/>
            <consortium name="The Broad Institute Genome Sequencing Center for Infectious Disease"/>
            <person name="Wu L."/>
            <person name="Ma J."/>
        </authorList>
    </citation>
    <scope>NUCLEOTIDE SEQUENCE [LARGE SCALE GENOMIC DNA]</scope>
    <source>
        <strain evidence="4">KCTC 52168</strain>
    </source>
</reference>